<reference evidence="6" key="1">
    <citation type="journal article" date="2020" name="Stud. Mycol.">
        <title>101 Dothideomycetes genomes: a test case for predicting lifestyles and emergence of pathogens.</title>
        <authorList>
            <person name="Haridas S."/>
            <person name="Albert R."/>
            <person name="Binder M."/>
            <person name="Bloem J."/>
            <person name="Labutti K."/>
            <person name="Salamov A."/>
            <person name="Andreopoulos B."/>
            <person name="Baker S."/>
            <person name="Barry K."/>
            <person name="Bills G."/>
            <person name="Bluhm B."/>
            <person name="Cannon C."/>
            <person name="Castanera R."/>
            <person name="Culley D."/>
            <person name="Daum C."/>
            <person name="Ezra D."/>
            <person name="Gonzalez J."/>
            <person name="Henrissat B."/>
            <person name="Kuo A."/>
            <person name="Liang C."/>
            <person name="Lipzen A."/>
            <person name="Lutzoni F."/>
            <person name="Magnuson J."/>
            <person name="Mondo S."/>
            <person name="Nolan M."/>
            <person name="Ohm R."/>
            <person name="Pangilinan J."/>
            <person name="Park H.-J."/>
            <person name="Ramirez L."/>
            <person name="Alfaro M."/>
            <person name="Sun H."/>
            <person name="Tritt A."/>
            <person name="Yoshinaga Y."/>
            <person name="Zwiers L.-H."/>
            <person name="Turgeon B."/>
            <person name="Goodwin S."/>
            <person name="Spatafora J."/>
            <person name="Crous P."/>
            <person name="Grigoriev I."/>
        </authorList>
    </citation>
    <scope>NUCLEOTIDE SEQUENCE</scope>
    <source>
        <strain evidence="6">CBS 115976</strain>
    </source>
</reference>
<dbReference type="GO" id="GO:0004497">
    <property type="term" value="F:monooxygenase activity"/>
    <property type="evidence" value="ECO:0007669"/>
    <property type="project" value="UniProtKB-KW"/>
</dbReference>
<keyword evidence="7" id="KW-1185">Reference proteome</keyword>
<dbReference type="Proteomes" id="UP000799302">
    <property type="component" value="Unassembled WGS sequence"/>
</dbReference>
<gene>
    <name evidence="6" type="ORF">BT63DRAFT_62306</name>
</gene>
<dbReference type="GO" id="GO:0071949">
    <property type="term" value="F:FAD binding"/>
    <property type="evidence" value="ECO:0007669"/>
    <property type="project" value="InterPro"/>
</dbReference>
<evidence type="ECO:0000256" key="3">
    <source>
        <dbReference type="ARBA" id="ARBA00023002"/>
    </source>
</evidence>
<evidence type="ECO:0000259" key="5">
    <source>
        <dbReference type="Pfam" id="PF01494"/>
    </source>
</evidence>
<name>A0A6A6TZ44_9PEZI</name>
<evidence type="ECO:0000313" key="7">
    <source>
        <dbReference type="Proteomes" id="UP000799302"/>
    </source>
</evidence>
<evidence type="ECO:0000256" key="4">
    <source>
        <dbReference type="ARBA" id="ARBA00023033"/>
    </source>
</evidence>
<keyword evidence="1" id="KW-0285">Flavoprotein</keyword>
<evidence type="ECO:0000256" key="2">
    <source>
        <dbReference type="ARBA" id="ARBA00022827"/>
    </source>
</evidence>
<evidence type="ECO:0000256" key="1">
    <source>
        <dbReference type="ARBA" id="ARBA00022630"/>
    </source>
</evidence>
<dbReference type="Pfam" id="PF01494">
    <property type="entry name" value="FAD_binding_3"/>
    <property type="match status" value="2"/>
</dbReference>
<dbReference type="PANTHER" id="PTHR46972:SF1">
    <property type="entry name" value="FAD DEPENDENT OXIDOREDUCTASE DOMAIN-CONTAINING PROTEIN"/>
    <property type="match status" value="1"/>
</dbReference>
<keyword evidence="3" id="KW-0560">Oxidoreductase</keyword>
<keyword evidence="2" id="KW-0274">FAD</keyword>
<sequence>MSPLRIAIIGAGPAGLTLARLLQVSKISCTIFELEPSAQGRDQGGTVDLHKRGGQSALLEAGLIEEFKKFSRPEGQFDKLVKFDGTLLLDEKAEMPERPDDEDDRPEIDRQKLRQMLLDSLLPDTIRWGKKLIAVEQSTPTSPKHNLHFADSVENDFDLVVGADGAWSKVRSLLTNIKPHYSGVTAIEQWALDVDQKQPWLSEYVGDGSMFMFDQGRAIMSQRNGNNSIRTYACVRQPQNWLQECGIDWSQPETAREKLVAGDGPFANCGDDLKRCILESKDNLVTRALYMLPVGVKWEHREGVTLIGDSAHLMTPFAGVGVNVAMVDALELSRAIVKAEVDHISLGPILAAFEEAMFKRGEMFAGKTWKGLEGHFSATGGEERAAKVRAQIAASKARS</sequence>
<feature type="domain" description="FAD-binding" evidence="5">
    <location>
        <begin position="6"/>
        <end position="224"/>
    </location>
</feature>
<keyword evidence="4 6" id="KW-0503">Monooxygenase</keyword>
<organism evidence="6 7">
    <name type="scientific">Microthyrium microscopicum</name>
    <dbReference type="NCBI Taxonomy" id="703497"/>
    <lineage>
        <taxon>Eukaryota</taxon>
        <taxon>Fungi</taxon>
        <taxon>Dikarya</taxon>
        <taxon>Ascomycota</taxon>
        <taxon>Pezizomycotina</taxon>
        <taxon>Dothideomycetes</taxon>
        <taxon>Dothideomycetes incertae sedis</taxon>
        <taxon>Microthyriales</taxon>
        <taxon>Microthyriaceae</taxon>
        <taxon>Microthyrium</taxon>
    </lineage>
</organism>
<proteinExistence type="predicted"/>
<accession>A0A6A6TZ44</accession>
<dbReference type="SUPFAM" id="SSF51905">
    <property type="entry name" value="FAD/NAD(P)-binding domain"/>
    <property type="match status" value="1"/>
</dbReference>
<dbReference type="PRINTS" id="PR00420">
    <property type="entry name" value="RNGMNOXGNASE"/>
</dbReference>
<dbReference type="InterPro" id="IPR036188">
    <property type="entry name" value="FAD/NAD-bd_sf"/>
</dbReference>
<evidence type="ECO:0000313" key="6">
    <source>
        <dbReference type="EMBL" id="KAF2665345.1"/>
    </source>
</evidence>
<dbReference type="Gene3D" id="3.50.50.60">
    <property type="entry name" value="FAD/NAD(P)-binding domain"/>
    <property type="match status" value="1"/>
</dbReference>
<dbReference type="OrthoDB" id="655030at2759"/>
<protein>
    <submittedName>
        <fullName evidence="6">Putative monooxygenase</fullName>
    </submittedName>
</protein>
<feature type="domain" description="FAD-binding" evidence="5">
    <location>
        <begin position="301"/>
        <end position="337"/>
    </location>
</feature>
<dbReference type="PANTHER" id="PTHR46972">
    <property type="entry name" value="MONOOXYGENASE ASQM-RELATED"/>
    <property type="match status" value="1"/>
</dbReference>
<dbReference type="InterPro" id="IPR002938">
    <property type="entry name" value="FAD-bd"/>
</dbReference>
<dbReference type="AlphaFoldDB" id="A0A6A6TZ44"/>
<dbReference type="EMBL" id="MU004240">
    <property type="protein sequence ID" value="KAF2665345.1"/>
    <property type="molecule type" value="Genomic_DNA"/>
</dbReference>